<gene>
    <name evidence="1" type="ORF">PCAMFM013_S005g000091</name>
</gene>
<protein>
    <submittedName>
        <fullName evidence="1">Str. FM013</fullName>
    </submittedName>
</protein>
<sequence length="56" mass="6387">MVYAQAHKLGYLSLKTEQNVKNVPDFTLGPVMASASFVNMPRTVVRQYFKPEDKIQ</sequence>
<keyword evidence="2" id="KW-1185">Reference proteome</keyword>
<organism evidence="1 2">
    <name type="scientific">Penicillium camemberti (strain FM 013)</name>
    <dbReference type="NCBI Taxonomy" id="1429867"/>
    <lineage>
        <taxon>Eukaryota</taxon>
        <taxon>Fungi</taxon>
        <taxon>Dikarya</taxon>
        <taxon>Ascomycota</taxon>
        <taxon>Pezizomycotina</taxon>
        <taxon>Eurotiomycetes</taxon>
        <taxon>Eurotiomycetidae</taxon>
        <taxon>Eurotiales</taxon>
        <taxon>Aspergillaceae</taxon>
        <taxon>Penicillium</taxon>
    </lineage>
</organism>
<evidence type="ECO:0000313" key="2">
    <source>
        <dbReference type="Proteomes" id="UP000053732"/>
    </source>
</evidence>
<evidence type="ECO:0000313" key="1">
    <source>
        <dbReference type="EMBL" id="CRL20927.1"/>
    </source>
</evidence>
<dbReference type="EMBL" id="HG793138">
    <property type="protein sequence ID" value="CRL20927.1"/>
    <property type="molecule type" value="Genomic_DNA"/>
</dbReference>
<reference evidence="1 2" key="1">
    <citation type="journal article" date="2014" name="Nat. Commun.">
        <title>Multiple recent horizontal transfers of a large genomic region in cheese making fungi.</title>
        <authorList>
            <person name="Cheeseman K."/>
            <person name="Ropars J."/>
            <person name="Renault P."/>
            <person name="Dupont J."/>
            <person name="Gouzy J."/>
            <person name="Branca A."/>
            <person name="Abraham A.L."/>
            <person name="Ceppi M."/>
            <person name="Conseiller E."/>
            <person name="Debuchy R."/>
            <person name="Malagnac F."/>
            <person name="Goarin A."/>
            <person name="Silar P."/>
            <person name="Lacoste S."/>
            <person name="Sallet E."/>
            <person name="Bensimon A."/>
            <person name="Giraud T."/>
            <person name="Brygoo Y."/>
        </authorList>
    </citation>
    <scope>NUCLEOTIDE SEQUENCE [LARGE SCALE GENOMIC DNA]</scope>
    <source>
        <strain evidence="2">FM 013</strain>
    </source>
</reference>
<proteinExistence type="predicted"/>
<name>A0A0G4P3Q4_PENC3</name>
<accession>A0A0G4P3Q4</accession>
<dbReference type="AlphaFoldDB" id="A0A0G4P3Q4"/>
<dbReference type="Proteomes" id="UP000053732">
    <property type="component" value="Unassembled WGS sequence"/>
</dbReference>